<keyword evidence="13" id="KW-1185">Reference proteome</keyword>
<name>A0AAE3JFX5_9FIRM</name>
<dbReference type="PROSITE" id="PS00194">
    <property type="entry name" value="THIOREDOXIN_1"/>
    <property type="match status" value="1"/>
</dbReference>
<dbReference type="PRINTS" id="PR00421">
    <property type="entry name" value="THIOREDOXIN"/>
</dbReference>
<dbReference type="GO" id="GO:0015035">
    <property type="term" value="F:protein-disulfide reductase activity"/>
    <property type="evidence" value="ECO:0007669"/>
    <property type="project" value="UniProtKB-UniRule"/>
</dbReference>
<proteinExistence type="inferred from homology"/>
<sequence>MIEILTDENFEEKVQAASVPVLVDFYADWCGPCKMMGPILEMIAEEYQDKLIVAKLNVDQSPKTTMAYQVRSIPYLAILQSGELKNSILGAVSKEEVEQALASAGL</sequence>
<dbReference type="GO" id="GO:0005737">
    <property type="term" value="C:cytoplasm"/>
    <property type="evidence" value="ECO:0007669"/>
    <property type="project" value="TreeGrafter"/>
</dbReference>
<feature type="active site" description="Nucleophile" evidence="9">
    <location>
        <position position="30"/>
    </location>
</feature>
<feature type="site" description="Contributes to redox potential value" evidence="9">
    <location>
        <position position="32"/>
    </location>
</feature>
<dbReference type="NCBIfam" id="TIGR01068">
    <property type="entry name" value="thioredoxin"/>
    <property type="match status" value="1"/>
</dbReference>
<dbReference type="PROSITE" id="PS51352">
    <property type="entry name" value="THIOREDOXIN_2"/>
    <property type="match status" value="1"/>
</dbReference>
<keyword evidence="5 10" id="KW-1015">Disulfide bond</keyword>
<evidence type="ECO:0000256" key="4">
    <source>
        <dbReference type="ARBA" id="ARBA00022982"/>
    </source>
</evidence>
<organism evidence="12 13">
    <name type="scientific">Hominifimenecus microfluidus</name>
    <dbReference type="NCBI Taxonomy" id="2885348"/>
    <lineage>
        <taxon>Bacteria</taxon>
        <taxon>Bacillati</taxon>
        <taxon>Bacillota</taxon>
        <taxon>Clostridia</taxon>
        <taxon>Lachnospirales</taxon>
        <taxon>Lachnospiraceae</taxon>
        <taxon>Hominifimenecus</taxon>
    </lineage>
</organism>
<evidence type="ECO:0000256" key="10">
    <source>
        <dbReference type="PIRSR" id="PIRSR000077-4"/>
    </source>
</evidence>
<dbReference type="Pfam" id="PF00085">
    <property type="entry name" value="Thioredoxin"/>
    <property type="match status" value="1"/>
</dbReference>
<evidence type="ECO:0000313" key="12">
    <source>
        <dbReference type="EMBL" id="MCC2231818.1"/>
    </source>
</evidence>
<evidence type="ECO:0000256" key="1">
    <source>
        <dbReference type="ARBA" id="ARBA00008987"/>
    </source>
</evidence>
<feature type="site" description="Deprotonates C-terminal active site Cys" evidence="9">
    <location>
        <position position="24"/>
    </location>
</feature>
<dbReference type="RefSeq" id="WP_308454303.1">
    <property type="nucleotide sequence ID" value="NZ_JAJEQR010000040.1"/>
</dbReference>
<feature type="domain" description="Thioredoxin" evidence="11">
    <location>
        <begin position="1"/>
        <end position="106"/>
    </location>
</feature>
<dbReference type="SUPFAM" id="SSF52833">
    <property type="entry name" value="Thioredoxin-like"/>
    <property type="match status" value="1"/>
</dbReference>
<evidence type="ECO:0000256" key="2">
    <source>
        <dbReference type="ARBA" id="ARBA00020570"/>
    </source>
</evidence>
<keyword evidence="3" id="KW-0813">Transport</keyword>
<evidence type="ECO:0000256" key="6">
    <source>
        <dbReference type="ARBA" id="ARBA00023284"/>
    </source>
</evidence>
<evidence type="ECO:0000256" key="8">
    <source>
        <dbReference type="PIRNR" id="PIRNR000077"/>
    </source>
</evidence>
<dbReference type="EMBL" id="JAJEQR010000040">
    <property type="protein sequence ID" value="MCC2231818.1"/>
    <property type="molecule type" value="Genomic_DNA"/>
</dbReference>
<gene>
    <name evidence="12" type="primary">trxA</name>
    <name evidence="12" type="ORF">LKD81_12565</name>
</gene>
<protein>
    <recommendedName>
        <fullName evidence="2 7">Thioredoxin</fullName>
    </recommendedName>
</protein>
<evidence type="ECO:0000256" key="3">
    <source>
        <dbReference type="ARBA" id="ARBA00022448"/>
    </source>
</evidence>
<feature type="site" description="Contributes to redox potential value" evidence="9">
    <location>
        <position position="31"/>
    </location>
</feature>
<dbReference type="InterPro" id="IPR013766">
    <property type="entry name" value="Thioredoxin_domain"/>
</dbReference>
<keyword evidence="6 10" id="KW-0676">Redox-active center</keyword>
<comment type="caution">
    <text evidence="12">The sequence shown here is derived from an EMBL/GenBank/DDBJ whole genome shotgun (WGS) entry which is preliminary data.</text>
</comment>
<feature type="disulfide bond" description="Redox-active" evidence="10">
    <location>
        <begin position="30"/>
        <end position="33"/>
    </location>
</feature>
<feature type="active site" description="Nucleophile" evidence="9">
    <location>
        <position position="33"/>
    </location>
</feature>
<dbReference type="Proteomes" id="UP001198182">
    <property type="component" value="Unassembled WGS sequence"/>
</dbReference>
<accession>A0AAE3JFX5</accession>
<dbReference type="AlphaFoldDB" id="A0AAE3JFX5"/>
<reference evidence="12" key="1">
    <citation type="submission" date="2021-10" db="EMBL/GenBank/DDBJ databases">
        <title>Anaerobic single-cell dispensing facilitates the cultivation of human gut bacteria.</title>
        <authorList>
            <person name="Afrizal A."/>
        </authorList>
    </citation>
    <scope>NUCLEOTIDE SEQUENCE</scope>
    <source>
        <strain evidence="12">CLA-AA-H215</strain>
    </source>
</reference>
<evidence type="ECO:0000256" key="7">
    <source>
        <dbReference type="NCBIfam" id="TIGR01068"/>
    </source>
</evidence>
<dbReference type="InterPro" id="IPR005746">
    <property type="entry name" value="Thioredoxin"/>
</dbReference>
<comment type="similarity">
    <text evidence="1 8">Belongs to the thioredoxin family.</text>
</comment>
<dbReference type="PANTHER" id="PTHR45663:SF11">
    <property type="entry name" value="GEO12009P1"/>
    <property type="match status" value="1"/>
</dbReference>
<dbReference type="PIRSF" id="PIRSF000077">
    <property type="entry name" value="Thioredoxin"/>
    <property type="match status" value="1"/>
</dbReference>
<dbReference type="Gene3D" id="3.40.30.10">
    <property type="entry name" value="Glutaredoxin"/>
    <property type="match status" value="1"/>
</dbReference>
<keyword evidence="4" id="KW-0249">Electron transport</keyword>
<dbReference type="InterPro" id="IPR017937">
    <property type="entry name" value="Thioredoxin_CS"/>
</dbReference>
<dbReference type="PANTHER" id="PTHR45663">
    <property type="entry name" value="GEO12009P1"/>
    <property type="match status" value="1"/>
</dbReference>
<evidence type="ECO:0000256" key="9">
    <source>
        <dbReference type="PIRSR" id="PIRSR000077-1"/>
    </source>
</evidence>
<dbReference type="FunFam" id="3.40.30.10:FF:000001">
    <property type="entry name" value="Thioredoxin"/>
    <property type="match status" value="1"/>
</dbReference>
<dbReference type="InterPro" id="IPR036249">
    <property type="entry name" value="Thioredoxin-like_sf"/>
</dbReference>
<evidence type="ECO:0000256" key="5">
    <source>
        <dbReference type="ARBA" id="ARBA00023157"/>
    </source>
</evidence>
<evidence type="ECO:0000259" key="11">
    <source>
        <dbReference type="PROSITE" id="PS51352"/>
    </source>
</evidence>
<dbReference type="CDD" id="cd02947">
    <property type="entry name" value="TRX_family"/>
    <property type="match status" value="1"/>
</dbReference>
<evidence type="ECO:0000313" key="13">
    <source>
        <dbReference type="Proteomes" id="UP001198182"/>
    </source>
</evidence>